<dbReference type="PATRIC" id="fig|1423792.3.peg.569"/>
<evidence type="ECO:0000259" key="2">
    <source>
        <dbReference type="Pfam" id="PF11797"/>
    </source>
</evidence>
<dbReference type="STRING" id="1423792.FD09_GL000559"/>
<feature type="domain" description="WxL Interacting Protein host binding" evidence="2">
    <location>
        <begin position="59"/>
        <end position="195"/>
    </location>
</feature>
<keyword evidence="1" id="KW-0812">Transmembrane</keyword>
<sequence length="246" mass="27232">MGARTQKVTLPPNKTVKIVQRVKMIGAPFDGVVLGGYTLSSAESTLAQAKKSGKLPKKTGFVNNFAYSVGVLIIAGHSEQVQPDFRLRKVGPRVVNAQSALLYQLQNFQPMYIQNRGLKVTGQMTPRGSSKIIISNSLAMSFAPNSTASILMKFGSQQVPAGKFTLHVVAKSDGRTWQFKRDFSISNAEANRLNKSNASVKQSLLWLWILIGLFILLVATILVVWLYRRAVKRGRLEARRASWKKN</sequence>
<dbReference type="Pfam" id="PF11797">
    <property type="entry name" value="WxLIP_HBD"/>
    <property type="match status" value="1"/>
</dbReference>
<keyword evidence="4" id="KW-1185">Reference proteome</keyword>
<reference evidence="3 4" key="1">
    <citation type="journal article" date="2015" name="Genome Announc.">
        <title>Expanding the biotechnology potential of lactobacilli through comparative genomics of 213 strains and associated genera.</title>
        <authorList>
            <person name="Sun Z."/>
            <person name="Harris H.M."/>
            <person name="McCann A."/>
            <person name="Guo C."/>
            <person name="Argimon S."/>
            <person name="Zhang W."/>
            <person name="Yang X."/>
            <person name="Jeffery I.B."/>
            <person name="Cooney J.C."/>
            <person name="Kagawa T.F."/>
            <person name="Liu W."/>
            <person name="Song Y."/>
            <person name="Salvetti E."/>
            <person name="Wrobel A."/>
            <person name="Rasinkangas P."/>
            <person name="Parkhill J."/>
            <person name="Rea M.C."/>
            <person name="O'Sullivan O."/>
            <person name="Ritari J."/>
            <person name="Douillard F.P."/>
            <person name="Paul Ross R."/>
            <person name="Yang R."/>
            <person name="Briner A.E."/>
            <person name="Felis G.E."/>
            <person name="de Vos W.M."/>
            <person name="Barrangou R."/>
            <person name="Klaenhammer T.R."/>
            <person name="Caufield P.W."/>
            <person name="Cui Y."/>
            <person name="Zhang H."/>
            <person name="O'Toole P.W."/>
        </authorList>
    </citation>
    <scope>NUCLEOTIDE SEQUENCE [LARGE SCALE GENOMIC DNA]</scope>
    <source>
        <strain evidence="3 4">DSM 12744</strain>
    </source>
</reference>
<keyword evidence="1" id="KW-1133">Transmembrane helix</keyword>
<dbReference type="Proteomes" id="UP000051330">
    <property type="component" value="Unassembled WGS sequence"/>
</dbReference>
<dbReference type="InterPro" id="IPR021759">
    <property type="entry name" value="WxLIP_HBD"/>
</dbReference>
<evidence type="ECO:0000313" key="4">
    <source>
        <dbReference type="Proteomes" id="UP000051330"/>
    </source>
</evidence>
<name>A0A0R1MUN7_9LACO</name>
<dbReference type="OrthoDB" id="2365961at2"/>
<organism evidence="3 4">
    <name type="scientific">Schleiferilactobacillus perolens DSM 12744</name>
    <dbReference type="NCBI Taxonomy" id="1423792"/>
    <lineage>
        <taxon>Bacteria</taxon>
        <taxon>Bacillati</taxon>
        <taxon>Bacillota</taxon>
        <taxon>Bacilli</taxon>
        <taxon>Lactobacillales</taxon>
        <taxon>Lactobacillaceae</taxon>
        <taxon>Schleiferilactobacillus</taxon>
    </lineage>
</organism>
<proteinExistence type="predicted"/>
<evidence type="ECO:0000313" key="3">
    <source>
        <dbReference type="EMBL" id="KRL11950.1"/>
    </source>
</evidence>
<dbReference type="AlphaFoldDB" id="A0A0R1MUN7"/>
<accession>A0A0R1MUN7</accession>
<keyword evidence="1" id="KW-0472">Membrane</keyword>
<comment type="caution">
    <text evidence="3">The sequence shown here is derived from an EMBL/GenBank/DDBJ whole genome shotgun (WGS) entry which is preliminary data.</text>
</comment>
<dbReference type="EMBL" id="AZEC01000010">
    <property type="protein sequence ID" value="KRL11950.1"/>
    <property type="molecule type" value="Genomic_DNA"/>
</dbReference>
<evidence type="ECO:0000256" key="1">
    <source>
        <dbReference type="SAM" id="Phobius"/>
    </source>
</evidence>
<gene>
    <name evidence="3" type="ORF">FD09_GL000559</name>
</gene>
<feature type="transmembrane region" description="Helical" evidence="1">
    <location>
        <begin position="205"/>
        <end position="227"/>
    </location>
</feature>
<protein>
    <recommendedName>
        <fullName evidence="2">WxL Interacting Protein host binding domain-containing protein</fullName>
    </recommendedName>
</protein>